<dbReference type="PIRSF" id="PIRSF000386">
    <property type="entry name" value="tRNA_mtase"/>
    <property type="match status" value="1"/>
</dbReference>
<evidence type="ECO:0000256" key="11">
    <source>
        <dbReference type="ARBA" id="ARBA00022694"/>
    </source>
</evidence>
<comment type="similarity">
    <text evidence="3 15">Belongs to the RNA methyltransferase TrmD family.</text>
</comment>
<proteinExistence type="inferred from homology"/>
<evidence type="ECO:0000256" key="14">
    <source>
        <dbReference type="ARBA" id="ARBA00047783"/>
    </source>
</evidence>
<dbReference type="Pfam" id="PF01746">
    <property type="entry name" value="tRNA_m1G_MT"/>
    <property type="match status" value="1"/>
</dbReference>
<feature type="domain" description="tRNA methyltransferase TRMD/TRM10-type" evidence="17">
    <location>
        <begin position="8"/>
        <end position="233"/>
    </location>
</feature>
<comment type="function">
    <text evidence="1 15">Specifically methylates guanosine-37 in various tRNAs.</text>
</comment>
<dbReference type="PANTHER" id="PTHR46417">
    <property type="entry name" value="TRNA (GUANINE-N(1)-)-METHYLTRANSFERASE"/>
    <property type="match status" value="1"/>
</dbReference>
<dbReference type="InterPro" id="IPR023148">
    <property type="entry name" value="tRNA_m1G_MeTrfase_C_sf"/>
</dbReference>
<dbReference type="InterPro" id="IPR029028">
    <property type="entry name" value="Alpha/beta_knot_MTases"/>
</dbReference>
<dbReference type="InterPro" id="IPR002649">
    <property type="entry name" value="tRNA_m1G_MeTrfase_TrmD"/>
</dbReference>
<comment type="catalytic activity">
    <reaction evidence="14 15">
        <text>guanosine(37) in tRNA + S-adenosyl-L-methionine = N(1)-methylguanosine(37) in tRNA + S-adenosyl-L-homocysteine + H(+)</text>
        <dbReference type="Rhea" id="RHEA:36899"/>
        <dbReference type="Rhea" id="RHEA-COMP:10145"/>
        <dbReference type="Rhea" id="RHEA-COMP:10147"/>
        <dbReference type="ChEBI" id="CHEBI:15378"/>
        <dbReference type="ChEBI" id="CHEBI:57856"/>
        <dbReference type="ChEBI" id="CHEBI:59789"/>
        <dbReference type="ChEBI" id="CHEBI:73542"/>
        <dbReference type="ChEBI" id="CHEBI:74269"/>
        <dbReference type="EC" id="2.1.1.228"/>
    </reaction>
</comment>
<dbReference type="Gene3D" id="3.40.1280.10">
    <property type="match status" value="1"/>
</dbReference>
<comment type="subunit">
    <text evidence="4 15">Homodimer.</text>
</comment>
<evidence type="ECO:0000256" key="1">
    <source>
        <dbReference type="ARBA" id="ARBA00002634"/>
    </source>
</evidence>
<dbReference type="GO" id="GO:0002939">
    <property type="term" value="P:tRNA N1-guanine methylation"/>
    <property type="evidence" value="ECO:0007669"/>
    <property type="project" value="TreeGrafter"/>
</dbReference>
<evidence type="ECO:0000256" key="8">
    <source>
        <dbReference type="ARBA" id="ARBA00022603"/>
    </source>
</evidence>
<evidence type="ECO:0000256" key="15">
    <source>
        <dbReference type="HAMAP-Rule" id="MF_00605"/>
    </source>
</evidence>
<evidence type="ECO:0000313" key="19">
    <source>
        <dbReference type="Proteomes" id="UP000178121"/>
    </source>
</evidence>
<evidence type="ECO:0000256" key="2">
    <source>
        <dbReference type="ARBA" id="ARBA00004496"/>
    </source>
</evidence>
<evidence type="ECO:0000256" key="13">
    <source>
        <dbReference type="ARBA" id="ARBA00033392"/>
    </source>
</evidence>
<dbReference type="InterPro" id="IPR016009">
    <property type="entry name" value="tRNA_MeTrfase_TRMD/TRM10"/>
</dbReference>
<evidence type="ECO:0000256" key="16">
    <source>
        <dbReference type="PIRSR" id="PIRSR000386-1"/>
    </source>
</evidence>
<dbReference type="HAMAP" id="MF_00605">
    <property type="entry name" value="TrmD"/>
    <property type="match status" value="1"/>
</dbReference>
<evidence type="ECO:0000256" key="9">
    <source>
        <dbReference type="ARBA" id="ARBA00022679"/>
    </source>
</evidence>
<dbReference type="Proteomes" id="UP000178121">
    <property type="component" value="Unassembled WGS sequence"/>
</dbReference>
<comment type="subcellular location">
    <subcellularLocation>
        <location evidence="2 15">Cytoplasm</location>
    </subcellularLocation>
</comment>
<sequence>MAKDQPTHFHIVTLFPEALRGYFGASIIGRAVKDKFIKVSYYNPRDYTKDKWRRIDRRPYGGGPGMVIEALPTVKAVEAALRNISGRKSFDISNDQLKRIKTKIVFFSAGGKQFTNKTARGYARGLKHLILIAGHYEGIDIRAQKMLKAEAISIGPYVLSGGEAPALVVADAVARQIPGVLGNPRSLEEERVAASQVYTRPEILAWKGKKYRVPKVLLLGNHAHIEAWKKTRKRK</sequence>
<evidence type="ECO:0000256" key="5">
    <source>
        <dbReference type="ARBA" id="ARBA00012807"/>
    </source>
</evidence>
<evidence type="ECO:0000256" key="7">
    <source>
        <dbReference type="ARBA" id="ARBA00022490"/>
    </source>
</evidence>
<dbReference type="GO" id="GO:0005829">
    <property type="term" value="C:cytosol"/>
    <property type="evidence" value="ECO:0007669"/>
    <property type="project" value="TreeGrafter"/>
</dbReference>
<evidence type="ECO:0000256" key="3">
    <source>
        <dbReference type="ARBA" id="ARBA00007630"/>
    </source>
</evidence>
<dbReference type="EMBL" id="MHRI01000004">
    <property type="protein sequence ID" value="OHA21734.1"/>
    <property type="molecule type" value="Genomic_DNA"/>
</dbReference>
<dbReference type="EC" id="2.1.1.228" evidence="5 15"/>
<reference evidence="18 19" key="1">
    <citation type="journal article" date="2016" name="Nat. Commun.">
        <title>Thousands of microbial genomes shed light on interconnected biogeochemical processes in an aquifer system.</title>
        <authorList>
            <person name="Anantharaman K."/>
            <person name="Brown C.T."/>
            <person name="Hug L.A."/>
            <person name="Sharon I."/>
            <person name="Castelle C.J."/>
            <person name="Probst A.J."/>
            <person name="Thomas B.C."/>
            <person name="Singh A."/>
            <person name="Wilkins M.J."/>
            <person name="Karaoz U."/>
            <person name="Brodie E.L."/>
            <person name="Williams K.H."/>
            <person name="Hubbard S.S."/>
            <person name="Banfield J.F."/>
        </authorList>
    </citation>
    <scope>NUCLEOTIDE SEQUENCE [LARGE SCALE GENOMIC DNA]</scope>
</reference>
<keyword evidence="8 15" id="KW-0489">Methyltransferase</keyword>
<dbReference type="GO" id="GO:0052906">
    <property type="term" value="F:tRNA (guanine(37)-N1)-methyltransferase activity"/>
    <property type="evidence" value="ECO:0007669"/>
    <property type="project" value="UniProtKB-UniRule"/>
</dbReference>
<dbReference type="PANTHER" id="PTHR46417:SF1">
    <property type="entry name" value="TRNA (GUANINE-N(1)-)-METHYLTRANSFERASE"/>
    <property type="match status" value="1"/>
</dbReference>
<keyword evidence="10 15" id="KW-0949">S-adenosyl-L-methionine</keyword>
<dbReference type="InterPro" id="IPR029026">
    <property type="entry name" value="tRNA_m1G_MTases_N"/>
</dbReference>
<evidence type="ECO:0000313" key="18">
    <source>
        <dbReference type="EMBL" id="OHA21734.1"/>
    </source>
</evidence>
<organism evidence="18 19">
    <name type="scientific">Candidatus Taylorbacteria bacterium RIFCSPHIGHO2_01_FULL_51_15</name>
    <dbReference type="NCBI Taxonomy" id="1802304"/>
    <lineage>
        <taxon>Bacteria</taxon>
        <taxon>Candidatus Tayloriibacteriota</taxon>
    </lineage>
</organism>
<comment type="caution">
    <text evidence="18">The sequence shown here is derived from an EMBL/GenBank/DDBJ whole genome shotgun (WGS) entry which is preliminary data.</text>
</comment>
<evidence type="ECO:0000259" key="17">
    <source>
        <dbReference type="Pfam" id="PF01746"/>
    </source>
</evidence>
<keyword evidence="9 15" id="KW-0808">Transferase</keyword>
<evidence type="ECO:0000256" key="6">
    <source>
        <dbReference type="ARBA" id="ARBA00014679"/>
    </source>
</evidence>
<name>A0A1G2MDE2_9BACT</name>
<accession>A0A1G2MDE2</accession>
<comment type="caution">
    <text evidence="15">Lacks conserved residue(s) required for the propagation of feature annotation.</text>
</comment>
<evidence type="ECO:0000256" key="4">
    <source>
        <dbReference type="ARBA" id="ARBA00011738"/>
    </source>
</evidence>
<evidence type="ECO:0000256" key="12">
    <source>
        <dbReference type="ARBA" id="ARBA00029736"/>
    </source>
</evidence>
<keyword evidence="11 15" id="KW-0819">tRNA processing</keyword>
<evidence type="ECO:0000256" key="10">
    <source>
        <dbReference type="ARBA" id="ARBA00022691"/>
    </source>
</evidence>
<keyword evidence="7 15" id="KW-0963">Cytoplasm</keyword>
<dbReference type="Gene3D" id="1.10.1270.20">
    <property type="entry name" value="tRNA(m1g37)methyltransferase, domain 2"/>
    <property type="match status" value="1"/>
</dbReference>
<dbReference type="AlphaFoldDB" id="A0A1G2MDE2"/>
<dbReference type="SUPFAM" id="SSF75217">
    <property type="entry name" value="alpha/beta knot"/>
    <property type="match status" value="1"/>
</dbReference>
<protein>
    <recommendedName>
        <fullName evidence="6 15">tRNA (guanine-N(1)-)-methyltransferase</fullName>
        <ecNumber evidence="5 15">2.1.1.228</ecNumber>
    </recommendedName>
    <alternativeName>
        <fullName evidence="12 15">M1G-methyltransferase</fullName>
    </alternativeName>
    <alternativeName>
        <fullName evidence="13 15">tRNA [GM37] methyltransferase</fullName>
    </alternativeName>
</protein>
<feature type="binding site" evidence="15 16">
    <location>
        <position position="134"/>
    </location>
    <ligand>
        <name>S-adenosyl-L-methionine</name>
        <dbReference type="ChEBI" id="CHEBI:59789"/>
    </ligand>
</feature>
<gene>
    <name evidence="15" type="primary">trmD</name>
    <name evidence="18" type="ORF">A2849_03615</name>
</gene>